<dbReference type="Proteomes" id="UP000306050">
    <property type="component" value="Chromosome SGRAM_11"/>
</dbReference>
<dbReference type="InterPro" id="IPR000608">
    <property type="entry name" value="UBC"/>
</dbReference>
<gene>
    <name evidence="16" type="ORF">EX895_001508</name>
</gene>
<evidence type="ECO:0000259" key="15">
    <source>
        <dbReference type="PROSITE" id="PS50127"/>
    </source>
</evidence>
<dbReference type="KEGG" id="sgra:EX895_001508"/>
<keyword evidence="10 14" id="KW-0472">Membrane</keyword>
<evidence type="ECO:0000256" key="7">
    <source>
        <dbReference type="ARBA" id="ARBA00022824"/>
    </source>
</evidence>
<organism evidence="16 17">
    <name type="scientific">Sporisorium graminicola</name>
    <dbReference type="NCBI Taxonomy" id="280036"/>
    <lineage>
        <taxon>Eukaryota</taxon>
        <taxon>Fungi</taxon>
        <taxon>Dikarya</taxon>
        <taxon>Basidiomycota</taxon>
        <taxon>Ustilaginomycotina</taxon>
        <taxon>Ustilaginomycetes</taxon>
        <taxon>Ustilaginales</taxon>
        <taxon>Ustilaginaceae</taxon>
        <taxon>Sporisorium</taxon>
    </lineage>
</organism>
<feature type="compositionally biased region" description="Low complexity" evidence="13">
    <location>
        <begin position="221"/>
        <end position="241"/>
    </location>
</feature>
<dbReference type="FunFam" id="3.10.110.10:FF:000023">
    <property type="entry name" value="Ubiquitin-conjugating enzyme E2 J2"/>
    <property type="match status" value="1"/>
</dbReference>
<dbReference type="Gene3D" id="3.10.110.10">
    <property type="entry name" value="Ubiquitin Conjugating Enzyme"/>
    <property type="match status" value="1"/>
</dbReference>
<reference evidence="16 17" key="1">
    <citation type="submission" date="2019-05" db="EMBL/GenBank/DDBJ databases">
        <title>Sporisorium graminicola CBS 10092 draft sequencing and annotation.</title>
        <authorList>
            <person name="Solano-Gonzalez S."/>
            <person name="Caddick M.X."/>
            <person name="Darby A."/>
        </authorList>
    </citation>
    <scope>NUCLEOTIDE SEQUENCE [LARGE SCALE GENOMIC DNA]</scope>
    <source>
        <strain evidence="16 17">CBS 10092</strain>
    </source>
</reference>
<dbReference type="GO" id="GO:0061631">
    <property type="term" value="F:ubiquitin conjugating enzyme activity"/>
    <property type="evidence" value="ECO:0007669"/>
    <property type="project" value="UniProtKB-EC"/>
</dbReference>
<dbReference type="EC" id="2.3.2.23" evidence="2"/>
<keyword evidence="6" id="KW-0833">Ubl conjugation pathway</keyword>
<feature type="domain" description="UBC core" evidence="15">
    <location>
        <begin position="5"/>
        <end position="155"/>
    </location>
</feature>
<keyword evidence="17" id="KW-1185">Reference proteome</keyword>
<evidence type="ECO:0000256" key="13">
    <source>
        <dbReference type="SAM" id="MobiDB-lite"/>
    </source>
</evidence>
<proteinExistence type="predicted"/>
<evidence type="ECO:0000256" key="14">
    <source>
        <dbReference type="SAM" id="Phobius"/>
    </source>
</evidence>
<dbReference type="SUPFAM" id="SSF54495">
    <property type="entry name" value="UBC-like"/>
    <property type="match status" value="1"/>
</dbReference>
<protein>
    <recommendedName>
        <fullName evidence="11">Ubiquitin-conjugating enzyme E2 6</fullName>
        <ecNumber evidence="2">2.3.2.23</ecNumber>
    </recommendedName>
    <alternativeName>
        <fullName evidence="12">E2 ubiquitin-conjugating enzyme 6</fullName>
    </alternativeName>
</protein>
<dbReference type="EMBL" id="SRRM01000004">
    <property type="protein sequence ID" value="TKY89723.1"/>
    <property type="molecule type" value="Genomic_DNA"/>
</dbReference>
<dbReference type="InterPro" id="IPR050113">
    <property type="entry name" value="Ub_conjugating_enzyme"/>
</dbReference>
<dbReference type="SMART" id="SM00212">
    <property type="entry name" value="UBCc"/>
    <property type="match status" value="1"/>
</dbReference>
<feature type="compositionally biased region" description="Low complexity" evidence="13">
    <location>
        <begin position="173"/>
        <end position="191"/>
    </location>
</feature>
<dbReference type="InterPro" id="IPR016135">
    <property type="entry name" value="UBQ-conjugating_enzyme/RWD"/>
</dbReference>
<dbReference type="RefSeq" id="XP_029741708.1">
    <property type="nucleotide sequence ID" value="XM_029882107.1"/>
</dbReference>
<dbReference type="PANTHER" id="PTHR24067">
    <property type="entry name" value="UBIQUITIN-CONJUGATING ENZYME E2"/>
    <property type="match status" value="1"/>
</dbReference>
<comment type="caution">
    <text evidence="16">The sequence shown here is derived from an EMBL/GenBank/DDBJ whole genome shotgun (WGS) entry which is preliminary data.</text>
</comment>
<evidence type="ECO:0000256" key="10">
    <source>
        <dbReference type="ARBA" id="ARBA00023136"/>
    </source>
</evidence>
<evidence type="ECO:0000313" key="16">
    <source>
        <dbReference type="EMBL" id="TKY89723.1"/>
    </source>
</evidence>
<dbReference type="GO" id="GO:0005789">
    <property type="term" value="C:endoplasmic reticulum membrane"/>
    <property type="evidence" value="ECO:0007669"/>
    <property type="project" value="UniProtKB-SubCell"/>
</dbReference>
<keyword evidence="7" id="KW-0256">Endoplasmic reticulum</keyword>
<evidence type="ECO:0000256" key="3">
    <source>
        <dbReference type="ARBA" id="ARBA00022679"/>
    </source>
</evidence>
<name>A0A4U7KYB9_9BASI</name>
<feature type="compositionally biased region" description="Low complexity" evidence="13">
    <location>
        <begin position="249"/>
        <end position="262"/>
    </location>
</feature>
<keyword evidence="5" id="KW-0547">Nucleotide-binding</keyword>
<keyword evidence="8" id="KW-0067">ATP-binding</keyword>
<evidence type="ECO:0000256" key="1">
    <source>
        <dbReference type="ARBA" id="ARBA00004586"/>
    </source>
</evidence>
<evidence type="ECO:0000256" key="12">
    <source>
        <dbReference type="ARBA" id="ARBA00042181"/>
    </source>
</evidence>
<comment type="subcellular location">
    <subcellularLocation>
        <location evidence="1">Endoplasmic reticulum membrane</location>
    </subcellularLocation>
</comment>
<dbReference type="GO" id="GO:0005524">
    <property type="term" value="F:ATP binding"/>
    <property type="evidence" value="ECO:0007669"/>
    <property type="project" value="UniProtKB-KW"/>
</dbReference>
<keyword evidence="4 14" id="KW-0812">Transmembrane</keyword>
<sequence length="297" mass="31679">MASKAAIKRLTKEAQLMDKDPPPLVYARPREDNILEWHYILRGPPDTPYSGGEYHGQLLFPPEFPFKPPGIKMQTPSGRFAPNTKICTSMSDYHPHTWQPGWNTSTILIGLLSFMCSDEMTTGSVTASDADRRKLAAQSHAFNLTQKKFCQIFPEYADAQIKDLPNMGDKKPAASTSADGGAGSAGQAATSKTEKVGSDTLVPSSASGSAASQGLRNRNEASTSNSAATNTTAAPAGTGTDASKRVDDAAAAVRPRNNNNNNGRRDVFGVRSSLVVLAVLAYLFISRVMNATANGII</sequence>
<dbReference type="AlphaFoldDB" id="A0A4U7KYB9"/>
<evidence type="ECO:0000256" key="4">
    <source>
        <dbReference type="ARBA" id="ARBA00022692"/>
    </source>
</evidence>
<feature type="transmembrane region" description="Helical" evidence="14">
    <location>
        <begin position="268"/>
        <end position="285"/>
    </location>
</feature>
<evidence type="ECO:0000256" key="2">
    <source>
        <dbReference type="ARBA" id="ARBA00012486"/>
    </source>
</evidence>
<evidence type="ECO:0000256" key="9">
    <source>
        <dbReference type="ARBA" id="ARBA00022989"/>
    </source>
</evidence>
<keyword evidence="3" id="KW-0808">Transferase</keyword>
<dbReference type="GeneID" id="40724403"/>
<evidence type="ECO:0000256" key="8">
    <source>
        <dbReference type="ARBA" id="ARBA00022840"/>
    </source>
</evidence>
<evidence type="ECO:0000313" key="17">
    <source>
        <dbReference type="Proteomes" id="UP000306050"/>
    </source>
</evidence>
<dbReference type="PROSITE" id="PS50127">
    <property type="entry name" value="UBC_2"/>
    <property type="match status" value="1"/>
</dbReference>
<evidence type="ECO:0000256" key="11">
    <source>
        <dbReference type="ARBA" id="ARBA00039885"/>
    </source>
</evidence>
<keyword evidence="9 14" id="KW-1133">Transmembrane helix</keyword>
<evidence type="ECO:0000256" key="5">
    <source>
        <dbReference type="ARBA" id="ARBA00022741"/>
    </source>
</evidence>
<dbReference type="OrthoDB" id="1158011at2759"/>
<dbReference type="CDD" id="cd23799">
    <property type="entry name" value="UBCc_UBE2J"/>
    <property type="match status" value="1"/>
</dbReference>
<accession>A0A4U7KYB9</accession>
<feature type="region of interest" description="Disordered" evidence="13">
    <location>
        <begin position="163"/>
        <end position="265"/>
    </location>
</feature>
<evidence type="ECO:0000256" key="6">
    <source>
        <dbReference type="ARBA" id="ARBA00022786"/>
    </source>
</evidence>
<dbReference type="Pfam" id="PF00179">
    <property type="entry name" value="UQ_con"/>
    <property type="match status" value="1"/>
</dbReference>